<dbReference type="AlphaFoldDB" id="A0A2T0VGS6"/>
<organism evidence="1 2">
    <name type="scientific">Glaciihabitans tibetensis</name>
    <dbReference type="NCBI Taxonomy" id="1266600"/>
    <lineage>
        <taxon>Bacteria</taxon>
        <taxon>Bacillati</taxon>
        <taxon>Actinomycetota</taxon>
        <taxon>Actinomycetes</taxon>
        <taxon>Micrococcales</taxon>
        <taxon>Microbacteriaceae</taxon>
        <taxon>Glaciihabitans</taxon>
    </lineage>
</organism>
<sequence length="168" mass="16808">MLRRYTRCMVLTAVRSGVRPARSIAPTVLLIGALLAAPVLAGCSGEQVQSIVGDATGGTVDVGGTTIPEDFPAEIPLASGEVASAGRVGTGTGKVWNITITVTDVAAPSVITEQLTSAGFASTSNLPGAPDIGGTAGFANDTYAVALIVNDNGDGTFAANYTVTTIPQ</sequence>
<protein>
    <submittedName>
        <fullName evidence="1">Uncharacterized protein</fullName>
    </submittedName>
</protein>
<comment type="caution">
    <text evidence="1">The sequence shown here is derived from an EMBL/GenBank/DDBJ whole genome shotgun (WGS) entry which is preliminary data.</text>
</comment>
<dbReference type="Proteomes" id="UP000237983">
    <property type="component" value="Unassembled WGS sequence"/>
</dbReference>
<reference evidence="1 2" key="1">
    <citation type="submission" date="2018-03" db="EMBL/GenBank/DDBJ databases">
        <title>Genomic Encyclopedia of Type Strains, Phase III (KMG-III): the genomes of soil and plant-associated and newly described type strains.</title>
        <authorList>
            <person name="Whitman W."/>
        </authorList>
    </citation>
    <scope>NUCLEOTIDE SEQUENCE [LARGE SCALE GENOMIC DNA]</scope>
    <source>
        <strain evidence="1 2">CGMCC 1.12484</strain>
    </source>
</reference>
<gene>
    <name evidence="1" type="ORF">B0I08_10287</name>
</gene>
<keyword evidence="2" id="KW-1185">Reference proteome</keyword>
<accession>A0A2T0VGS6</accession>
<dbReference type="EMBL" id="PVTL01000002">
    <property type="protein sequence ID" value="PRY69414.1"/>
    <property type="molecule type" value="Genomic_DNA"/>
</dbReference>
<evidence type="ECO:0000313" key="2">
    <source>
        <dbReference type="Proteomes" id="UP000237983"/>
    </source>
</evidence>
<evidence type="ECO:0000313" key="1">
    <source>
        <dbReference type="EMBL" id="PRY69414.1"/>
    </source>
</evidence>
<proteinExistence type="predicted"/>
<name>A0A2T0VGS6_9MICO</name>